<evidence type="ECO:0000259" key="2">
    <source>
        <dbReference type="PROSITE" id="PS51387"/>
    </source>
</evidence>
<dbReference type="InterPro" id="IPR016171">
    <property type="entry name" value="Vanillyl_alc_oxidase_C-sub2"/>
</dbReference>
<dbReference type="AlphaFoldDB" id="A0A9Q0YJ96"/>
<dbReference type="InterPro" id="IPR010031">
    <property type="entry name" value="FAD_lactone_oxidase-like"/>
</dbReference>
<dbReference type="Gene3D" id="1.10.45.10">
    <property type="entry name" value="Vanillyl-alcohol Oxidase, Chain A, domain 4"/>
    <property type="match status" value="1"/>
</dbReference>
<sequence length="616" mass="69863">MVKDTTDSSHITMQSSDQQNVVLGYPQHPTVVATPGSFPSPITTHGNMWGFKCRSTMGFLQIICGVIEFALGIAVICIPSDYYDVFDYVGWAIWTGMRNMANIMKGVFKKLGYEPIDKHDHDDGRHQLYNYFLLTESATLDLAEPKQVNNEDELIQMIKSARENKQVIRVEGSGHSVTGAIAGDTGIVVRLCGELRSFKVISKSENSKVVKVGGGCYLGKNPRDKSSTWENSLNVQLTKINCAIPILGGITQQSLAGFLLTGSAGGSVAHGFEDVVKTIYFINGKGERKQAERGTDLFNAVGVSLGLYGIITYVELEVPTPSFNVEGTEVTVSYNESVMEFRDNGKSRLQETLETSEYYRLMWFPQKYAQRVTEWKGKRSDSNKIVPYKDLLGNPWVAGAAAVTLRISHWFLTHLPGEDTYKAIGDMLKIFTKESPQHFNDVWYKTIPMDNQAPSDTVFDTEFTEMWFPMDQTDNVLKILNSLLENQQAAGNYCIELYAAKKSPFWMSAAYDRDVVRVDPFWFVNQEGKPRDFFNFYWNVLMEVEGIRFHWGKYLPLVDQVCGDKTFNFEYLKNSYPMLEKWLEIRAEMDPDQIFVNDYWRKIFDIKKPATSDDSA</sequence>
<dbReference type="InterPro" id="IPR016169">
    <property type="entry name" value="FAD-bd_PCMH_sub2"/>
</dbReference>
<evidence type="ECO:0000313" key="3">
    <source>
        <dbReference type="EMBL" id="KAJ8023620.1"/>
    </source>
</evidence>
<dbReference type="PANTHER" id="PTHR43762:SF1">
    <property type="entry name" value="D-ARABINONO-1,4-LACTONE OXIDASE"/>
    <property type="match status" value="1"/>
</dbReference>
<reference evidence="3" key="1">
    <citation type="submission" date="2021-10" db="EMBL/GenBank/DDBJ databases">
        <title>Tropical sea cucumber genome reveals ecological adaptation and Cuvierian tubules defense mechanism.</title>
        <authorList>
            <person name="Chen T."/>
        </authorList>
    </citation>
    <scope>NUCLEOTIDE SEQUENCE</scope>
    <source>
        <strain evidence="3">Nanhai2018</strain>
        <tissue evidence="3">Muscle</tissue>
    </source>
</reference>
<dbReference type="PANTHER" id="PTHR43762">
    <property type="entry name" value="L-GULONOLACTONE OXIDASE"/>
    <property type="match status" value="1"/>
</dbReference>
<evidence type="ECO:0000313" key="4">
    <source>
        <dbReference type="Proteomes" id="UP001152320"/>
    </source>
</evidence>
<dbReference type="SUPFAM" id="SSF56176">
    <property type="entry name" value="FAD-binding/transporter-associated domain-like"/>
    <property type="match status" value="1"/>
</dbReference>
<name>A0A9Q0YJ96_HOLLE</name>
<accession>A0A9Q0YJ96</accession>
<dbReference type="Gene3D" id="3.30.465.10">
    <property type="match status" value="1"/>
</dbReference>
<dbReference type="Proteomes" id="UP001152320">
    <property type="component" value="Chromosome 19"/>
</dbReference>
<dbReference type="GO" id="GO:0003885">
    <property type="term" value="F:D-arabinono-1,4-lactone oxidase activity"/>
    <property type="evidence" value="ECO:0007669"/>
    <property type="project" value="InterPro"/>
</dbReference>
<dbReference type="InterPro" id="IPR016166">
    <property type="entry name" value="FAD-bd_PCMH"/>
</dbReference>
<dbReference type="GO" id="GO:0016020">
    <property type="term" value="C:membrane"/>
    <property type="evidence" value="ECO:0007669"/>
    <property type="project" value="InterPro"/>
</dbReference>
<dbReference type="GO" id="GO:0071949">
    <property type="term" value="F:FAD binding"/>
    <property type="evidence" value="ECO:0007669"/>
    <property type="project" value="InterPro"/>
</dbReference>
<dbReference type="Pfam" id="PF04030">
    <property type="entry name" value="ALO"/>
    <property type="match status" value="1"/>
</dbReference>
<feature type="domain" description="FAD-binding PCMH-type" evidence="2">
    <location>
        <begin position="135"/>
        <end position="321"/>
    </location>
</feature>
<dbReference type="OrthoDB" id="371463at2759"/>
<keyword evidence="4" id="KW-1185">Reference proteome</keyword>
<dbReference type="EMBL" id="JAIZAY010000019">
    <property type="protein sequence ID" value="KAJ8023620.1"/>
    <property type="molecule type" value="Genomic_DNA"/>
</dbReference>
<protein>
    <submittedName>
        <fullName evidence="3">L-gulonolactone oxidase</fullName>
    </submittedName>
</protein>
<dbReference type="InterPro" id="IPR007173">
    <property type="entry name" value="ALO_C"/>
</dbReference>
<gene>
    <name evidence="3" type="ORF">HOLleu_36110</name>
</gene>
<dbReference type="InterPro" id="IPR036318">
    <property type="entry name" value="FAD-bd_PCMH-like_sf"/>
</dbReference>
<organism evidence="3 4">
    <name type="scientific">Holothuria leucospilota</name>
    <name type="common">Black long sea cucumber</name>
    <name type="synonym">Mertensiothuria leucospilota</name>
    <dbReference type="NCBI Taxonomy" id="206669"/>
    <lineage>
        <taxon>Eukaryota</taxon>
        <taxon>Metazoa</taxon>
        <taxon>Echinodermata</taxon>
        <taxon>Eleutherozoa</taxon>
        <taxon>Echinozoa</taxon>
        <taxon>Holothuroidea</taxon>
        <taxon>Aspidochirotacea</taxon>
        <taxon>Aspidochirotida</taxon>
        <taxon>Holothuriidae</taxon>
        <taxon>Holothuria</taxon>
    </lineage>
</organism>
<dbReference type="Gene3D" id="3.30.70.2520">
    <property type="match status" value="1"/>
</dbReference>
<dbReference type="InterPro" id="IPR006094">
    <property type="entry name" value="Oxid_FAD_bind_N"/>
</dbReference>
<evidence type="ECO:0000256" key="1">
    <source>
        <dbReference type="ARBA" id="ARBA00023002"/>
    </source>
</evidence>
<keyword evidence="1" id="KW-0560">Oxidoreductase</keyword>
<comment type="caution">
    <text evidence="3">The sequence shown here is derived from an EMBL/GenBank/DDBJ whole genome shotgun (WGS) entry which is preliminary data.</text>
</comment>
<dbReference type="PROSITE" id="PS51387">
    <property type="entry name" value="FAD_PCMH"/>
    <property type="match status" value="1"/>
</dbReference>
<proteinExistence type="predicted"/>
<dbReference type="Pfam" id="PF01565">
    <property type="entry name" value="FAD_binding_4"/>
    <property type="match status" value="1"/>
</dbReference>